<proteinExistence type="predicted"/>
<organism evidence="1 2">
    <name type="scientific">Trifolium pratense</name>
    <name type="common">Red clover</name>
    <dbReference type="NCBI Taxonomy" id="57577"/>
    <lineage>
        <taxon>Eukaryota</taxon>
        <taxon>Viridiplantae</taxon>
        <taxon>Streptophyta</taxon>
        <taxon>Embryophyta</taxon>
        <taxon>Tracheophyta</taxon>
        <taxon>Spermatophyta</taxon>
        <taxon>Magnoliopsida</taxon>
        <taxon>eudicotyledons</taxon>
        <taxon>Gunneridae</taxon>
        <taxon>Pentapetalae</taxon>
        <taxon>rosids</taxon>
        <taxon>fabids</taxon>
        <taxon>Fabales</taxon>
        <taxon>Fabaceae</taxon>
        <taxon>Papilionoideae</taxon>
        <taxon>50 kb inversion clade</taxon>
        <taxon>NPAAA clade</taxon>
        <taxon>Hologalegina</taxon>
        <taxon>IRL clade</taxon>
        <taxon>Trifolieae</taxon>
        <taxon>Trifolium</taxon>
    </lineage>
</organism>
<accession>A0ACB0JUF2</accession>
<comment type="caution">
    <text evidence="1">The sequence shown here is derived from an EMBL/GenBank/DDBJ whole genome shotgun (WGS) entry which is preliminary data.</text>
</comment>
<protein>
    <submittedName>
        <fullName evidence="1">Uncharacterized protein</fullName>
    </submittedName>
</protein>
<reference evidence="1" key="1">
    <citation type="submission" date="2023-10" db="EMBL/GenBank/DDBJ databases">
        <authorList>
            <person name="Rodriguez Cubillos JULIANA M."/>
            <person name="De Vega J."/>
        </authorList>
    </citation>
    <scope>NUCLEOTIDE SEQUENCE</scope>
</reference>
<evidence type="ECO:0000313" key="2">
    <source>
        <dbReference type="Proteomes" id="UP001177021"/>
    </source>
</evidence>
<sequence length="241" mass="27317">KFFSLSSPPLSLSYALTLSPHLTLSSLFLLPISSFTITSTPQPPPPSTNQSLVRVREWPSERSRRERSSGEEEEFRPREFLWPFVVTRRCLATAAMKLLAPSFLWFDLKLLKLDVRELAIQFGCVRIIPYVRYGLKLIIMQSFLILAWQGIAKIVVIVGHLTTNSDVYSFGVVLLEILTGELVLDMTKYGRDNLVYKRHTRTLEKLQVPNLNVGNLKHADGQSPNLVELTVLQTDQGIHLA</sequence>
<evidence type="ECO:0000313" key="1">
    <source>
        <dbReference type="EMBL" id="CAJ2647088.1"/>
    </source>
</evidence>
<dbReference type="EMBL" id="CASHSV030000109">
    <property type="protein sequence ID" value="CAJ2647088.1"/>
    <property type="molecule type" value="Genomic_DNA"/>
</dbReference>
<dbReference type="Proteomes" id="UP001177021">
    <property type="component" value="Unassembled WGS sequence"/>
</dbReference>
<keyword evidence="2" id="KW-1185">Reference proteome</keyword>
<feature type="non-terminal residue" evidence="1">
    <location>
        <position position="1"/>
    </location>
</feature>
<name>A0ACB0JUF2_TRIPR</name>
<gene>
    <name evidence="1" type="ORF">MILVUS5_LOCUS15680</name>
</gene>